<evidence type="ECO:0000256" key="6">
    <source>
        <dbReference type="RuleBase" id="RU003330"/>
    </source>
</evidence>
<comment type="subcellular location">
    <subcellularLocation>
        <location evidence="5 7">Cytoplasm</location>
    </subcellularLocation>
</comment>
<evidence type="ECO:0000313" key="9">
    <source>
        <dbReference type="EMBL" id="SEJ83397.1"/>
    </source>
</evidence>
<keyword evidence="3 5" id="KW-0547">Nucleotide-binding</keyword>
<feature type="region of interest" description="NMP" evidence="5">
    <location>
        <begin position="30"/>
        <end position="59"/>
    </location>
</feature>
<dbReference type="GO" id="GO:0005524">
    <property type="term" value="F:ATP binding"/>
    <property type="evidence" value="ECO:0007669"/>
    <property type="project" value="UniProtKB-UniRule"/>
</dbReference>
<keyword evidence="4 5" id="KW-0418">Kinase</keyword>
<feature type="binding site" evidence="5">
    <location>
        <position position="31"/>
    </location>
    <ligand>
        <name>AMP</name>
        <dbReference type="ChEBI" id="CHEBI:456215"/>
    </ligand>
</feature>
<comment type="catalytic activity">
    <reaction evidence="5 7">
        <text>AMP + ATP = 2 ADP</text>
        <dbReference type="Rhea" id="RHEA:12973"/>
        <dbReference type="ChEBI" id="CHEBI:30616"/>
        <dbReference type="ChEBI" id="CHEBI:456215"/>
        <dbReference type="ChEBI" id="CHEBI:456216"/>
        <dbReference type="EC" id="2.7.4.3"/>
    </reaction>
</comment>
<keyword evidence="5 7" id="KW-0067">ATP-binding</keyword>
<dbReference type="EC" id="2.7.4.3" evidence="5 7"/>
<dbReference type="InterPro" id="IPR027417">
    <property type="entry name" value="P-loop_NTPase"/>
</dbReference>
<dbReference type="PRINTS" id="PR00094">
    <property type="entry name" value="ADENYLTKNASE"/>
</dbReference>
<sequence length="188" mass="21370">MNIIIMGMPGAGMGTQAREIAVTYQIPYISTGEIFRSFAEMGSPIGLEVKTFMDMGKLVPDRLVNKLLWDRMGEDDMKEGFVLEGYPRTRQQAEALEAYLESKRLSLDVVLYLAVGKEVLRKRLEKRIDSPWSEDKSEVIERRLQVSELEMEALTGFYQEAGIVSMVNGEQKPDIVFEKIQGVLQFHS</sequence>
<dbReference type="HAMAP" id="MF_00235">
    <property type="entry name" value="Adenylate_kinase_Adk"/>
    <property type="match status" value="1"/>
</dbReference>
<evidence type="ECO:0000256" key="4">
    <source>
        <dbReference type="ARBA" id="ARBA00022777"/>
    </source>
</evidence>
<name>A0A143Z9A5_9LACT</name>
<dbReference type="GO" id="GO:0044209">
    <property type="term" value="P:AMP salvage"/>
    <property type="evidence" value="ECO:0007669"/>
    <property type="project" value="UniProtKB-UniRule"/>
</dbReference>
<dbReference type="AlphaFoldDB" id="A0A143Z9A5"/>
<feature type="binding site" evidence="5">
    <location>
        <position position="127"/>
    </location>
    <ligand>
        <name>ATP</name>
        <dbReference type="ChEBI" id="CHEBI:30616"/>
    </ligand>
</feature>
<feature type="binding site" evidence="5">
    <location>
        <begin position="85"/>
        <end position="88"/>
    </location>
    <ligand>
        <name>AMP</name>
        <dbReference type="ChEBI" id="CHEBI:456215"/>
    </ligand>
</feature>
<comment type="caution">
    <text evidence="5">Lacks conserved residue(s) required for the propagation of feature annotation.</text>
</comment>
<evidence type="ECO:0000313" key="8">
    <source>
        <dbReference type="EMBL" id="CZR09003.1"/>
    </source>
</evidence>
<dbReference type="RefSeq" id="WP_068624579.1">
    <property type="nucleotide sequence ID" value="NZ_FJNB01000027.1"/>
</dbReference>
<feature type="binding site" evidence="5">
    <location>
        <position position="143"/>
    </location>
    <ligand>
        <name>AMP</name>
        <dbReference type="ChEBI" id="CHEBI:456215"/>
    </ligand>
</feature>
<reference evidence="9 11" key="2">
    <citation type="submission" date="2016-10" db="EMBL/GenBank/DDBJ databases">
        <authorList>
            <person name="Varghese N."/>
            <person name="Submissions S."/>
        </authorList>
    </citation>
    <scope>NUCLEOTIDE SEQUENCE [LARGE SCALE GENOMIC DNA]</scope>
    <source>
        <strain evidence="9 11">DSM 22150</strain>
    </source>
</reference>
<keyword evidence="2 5" id="KW-0545">Nucleotide biosynthesis</keyword>
<evidence type="ECO:0000313" key="10">
    <source>
        <dbReference type="Proteomes" id="UP000076878"/>
    </source>
</evidence>
<organism evidence="8 10">
    <name type="scientific">Trichococcus ilyis</name>
    <dbReference type="NCBI Taxonomy" id="640938"/>
    <lineage>
        <taxon>Bacteria</taxon>
        <taxon>Bacillati</taxon>
        <taxon>Bacillota</taxon>
        <taxon>Bacilli</taxon>
        <taxon>Lactobacillales</taxon>
        <taxon>Carnobacteriaceae</taxon>
        <taxon>Trichococcus</taxon>
    </lineage>
</organism>
<dbReference type="OrthoDB" id="2167778at2"/>
<feature type="binding site" evidence="5">
    <location>
        <position position="36"/>
    </location>
    <ligand>
        <name>AMP</name>
        <dbReference type="ChEBI" id="CHEBI:456215"/>
    </ligand>
</feature>
<dbReference type="CDD" id="cd01428">
    <property type="entry name" value="ADK"/>
    <property type="match status" value="1"/>
</dbReference>
<comment type="subunit">
    <text evidence="5 7">Monomer.</text>
</comment>
<dbReference type="Proteomes" id="UP000076878">
    <property type="component" value="Unassembled WGS sequence"/>
</dbReference>
<comment type="domain">
    <text evidence="5">Consists of three domains, a large central CORE domain and two small peripheral domains, NMPbind and LID, which undergo movements during catalysis. The LID domain closes over the site of phosphoryl transfer upon ATP binding. Assembling and dissambling the active center during each catalytic cycle provides an effective means to prevent ATP hydrolysis.</text>
</comment>
<dbReference type="UniPathway" id="UPA00588">
    <property type="reaction ID" value="UER00649"/>
</dbReference>
<comment type="function">
    <text evidence="5">Catalyzes the reversible transfer of the terminal phosphate group between ATP and AMP. Plays an important role in cellular energy homeostasis and in adenine nucleotide metabolism.</text>
</comment>
<reference evidence="8 10" key="1">
    <citation type="submission" date="2016-02" db="EMBL/GenBank/DDBJ databases">
        <authorList>
            <person name="Wen L."/>
            <person name="He K."/>
            <person name="Yang H."/>
        </authorList>
    </citation>
    <scope>NUCLEOTIDE SEQUENCE [LARGE SCALE GENOMIC DNA]</scope>
    <source>
        <strain evidence="8">Trichococcus_R210</strain>
    </source>
</reference>
<evidence type="ECO:0000256" key="2">
    <source>
        <dbReference type="ARBA" id="ARBA00022727"/>
    </source>
</evidence>
<dbReference type="Gene3D" id="3.40.50.300">
    <property type="entry name" value="P-loop containing nucleotide triphosphate hydrolases"/>
    <property type="match status" value="1"/>
</dbReference>
<feature type="binding site" evidence="5">
    <location>
        <position position="92"/>
    </location>
    <ligand>
        <name>AMP</name>
        <dbReference type="ChEBI" id="CHEBI:456215"/>
    </ligand>
</feature>
<evidence type="ECO:0000313" key="11">
    <source>
        <dbReference type="Proteomes" id="UP000199280"/>
    </source>
</evidence>
<feature type="binding site" evidence="5">
    <location>
        <begin position="57"/>
        <end position="59"/>
    </location>
    <ligand>
        <name>AMP</name>
        <dbReference type="ChEBI" id="CHEBI:456215"/>
    </ligand>
</feature>
<keyword evidence="1 5" id="KW-0808">Transferase</keyword>
<evidence type="ECO:0000256" key="3">
    <source>
        <dbReference type="ARBA" id="ARBA00022741"/>
    </source>
</evidence>
<dbReference type="SUPFAM" id="SSF52540">
    <property type="entry name" value="P-loop containing nucleoside triphosphate hydrolases"/>
    <property type="match status" value="1"/>
</dbReference>
<feature type="binding site" evidence="5">
    <location>
        <position position="171"/>
    </location>
    <ligand>
        <name>ATP</name>
        <dbReference type="ChEBI" id="CHEBI:30616"/>
    </ligand>
</feature>
<gene>
    <name evidence="5" type="primary">adk</name>
    <name evidence="9" type="ORF">SAMN05216375_1304</name>
    <name evidence="8" type="ORF">TR210_2657</name>
</gene>
<evidence type="ECO:0000256" key="7">
    <source>
        <dbReference type="RuleBase" id="RU003331"/>
    </source>
</evidence>
<keyword evidence="11" id="KW-1185">Reference proteome</keyword>
<dbReference type="EMBL" id="FNYT01000030">
    <property type="protein sequence ID" value="SEJ83397.1"/>
    <property type="molecule type" value="Genomic_DNA"/>
</dbReference>
<evidence type="ECO:0000256" key="1">
    <source>
        <dbReference type="ARBA" id="ARBA00022679"/>
    </source>
</evidence>
<accession>A0A143Z9A5</accession>
<dbReference type="PANTHER" id="PTHR23359">
    <property type="entry name" value="NUCLEOTIDE KINASE"/>
    <property type="match status" value="1"/>
</dbReference>
<evidence type="ECO:0000256" key="5">
    <source>
        <dbReference type="HAMAP-Rule" id="MF_00235"/>
    </source>
</evidence>
<dbReference type="EMBL" id="FJNB01000027">
    <property type="protein sequence ID" value="CZR09003.1"/>
    <property type="molecule type" value="Genomic_DNA"/>
</dbReference>
<dbReference type="InterPro" id="IPR000850">
    <property type="entry name" value="Adenylat/UMP-CMP_kin"/>
</dbReference>
<protein>
    <recommendedName>
        <fullName evidence="5 7">Adenylate kinase</fullName>
        <shortName evidence="5">AK</shortName>
        <ecNumber evidence="5 7">2.7.4.3</ecNumber>
    </recommendedName>
    <alternativeName>
        <fullName evidence="5">ATP-AMP transphosphorylase</fullName>
    </alternativeName>
    <alternativeName>
        <fullName evidence="5">ATP:AMP phosphotransferase</fullName>
    </alternativeName>
    <alternativeName>
        <fullName evidence="5">Adenylate monophosphate kinase</fullName>
    </alternativeName>
</protein>
<comment type="similarity">
    <text evidence="5 6">Belongs to the adenylate kinase family.</text>
</comment>
<dbReference type="GO" id="GO:0004017">
    <property type="term" value="F:AMP kinase activity"/>
    <property type="evidence" value="ECO:0007669"/>
    <property type="project" value="UniProtKB-UniRule"/>
</dbReference>
<dbReference type="STRING" id="640938.TR210_2657"/>
<dbReference type="Pfam" id="PF00406">
    <property type="entry name" value="ADK"/>
    <property type="match status" value="1"/>
</dbReference>
<keyword evidence="5" id="KW-0963">Cytoplasm</keyword>
<comment type="pathway">
    <text evidence="5">Purine metabolism; AMP biosynthesis via salvage pathway; AMP from ADP: step 1/1.</text>
</comment>
<dbReference type="GO" id="GO:0005737">
    <property type="term" value="C:cytoplasm"/>
    <property type="evidence" value="ECO:0007669"/>
    <property type="project" value="UniProtKB-SubCell"/>
</dbReference>
<dbReference type="Proteomes" id="UP000199280">
    <property type="component" value="Unassembled WGS sequence"/>
</dbReference>
<proteinExistence type="inferred from homology"/>